<feature type="chain" id="PRO_5006597324" evidence="1">
    <location>
        <begin position="33"/>
        <end position="615"/>
    </location>
</feature>
<feature type="signal peptide" evidence="1">
    <location>
        <begin position="1"/>
        <end position="32"/>
    </location>
</feature>
<proteinExistence type="predicted"/>
<keyword evidence="5" id="KW-1185">Reference proteome</keyword>
<dbReference type="Gene3D" id="2.30.40.10">
    <property type="entry name" value="Urease, subunit C, domain 1"/>
    <property type="match status" value="1"/>
</dbReference>
<dbReference type="InterPro" id="IPR008979">
    <property type="entry name" value="Galactose-bd-like_sf"/>
</dbReference>
<accession>A0A0S2F8S1</accession>
<reference evidence="4 5" key="1">
    <citation type="journal article" date="2015" name="BMC Genomics">
        <title>Comparative genomics and metabolic profiling of the genus Lysobacter.</title>
        <authorList>
            <person name="de Bruijn I."/>
            <person name="Cheng X."/>
            <person name="de Jager V."/>
            <person name="Exposito R.G."/>
            <person name="Watrous J."/>
            <person name="Patel N."/>
            <person name="Postma J."/>
            <person name="Dorrestein P.C."/>
            <person name="Kobayashi D."/>
            <person name="Raaijmakers J.M."/>
        </authorList>
    </citation>
    <scope>NUCLEOTIDE SEQUENCE [LARGE SCALE GENOMIC DNA]</scope>
    <source>
        <strain evidence="4 5">76</strain>
    </source>
</reference>
<dbReference type="GO" id="GO:0016810">
    <property type="term" value="F:hydrolase activity, acting on carbon-nitrogen (but not peptide) bonds"/>
    <property type="evidence" value="ECO:0007669"/>
    <property type="project" value="InterPro"/>
</dbReference>
<protein>
    <submittedName>
        <fullName evidence="4">Amidohydrolase family protein</fullName>
    </submittedName>
</protein>
<keyword evidence="1" id="KW-0732">Signal</keyword>
<dbReference type="SUPFAM" id="SSF51556">
    <property type="entry name" value="Metallo-dependent hydrolases"/>
    <property type="match status" value="1"/>
</dbReference>
<name>A0A0S2F8S1_LYSAN</name>
<dbReference type="eggNOG" id="COG1228">
    <property type="taxonomic scope" value="Bacteria"/>
</dbReference>
<dbReference type="InterPro" id="IPR051781">
    <property type="entry name" value="Metallo-dep_Hydrolase"/>
</dbReference>
<feature type="domain" description="Amidohydrolase-related" evidence="2">
    <location>
        <begin position="101"/>
        <end position="431"/>
    </location>
</feature>
<dbReference type="SUPFAM" id="SSF49785">
    <property type="entry name" value="Galactose-binding domain-like"/>
    <property type="match status" value="1"/>
</dbReference>
<evidence type="ECO:0000313" key="5">
    <source>
        <dbReference type="Proteomes" id="UP000060787"/>
    </source>
</evidence>
<dbReference type="InterPro" id="IPR011059">
    <property type="entry name" value="Metal-dep_hydrolase_composite"/>
</dbReference>
<dbReference type="SUPFAM" id="SSF51338">
    <property type="entry name" value="Composite domain of metallo-dependent hydrolases"/>
    <property type="match status" value="1"/>
</dbReference>
<organism evidence="4 5">
    <name type="scientific">Lysobacter antibioticus</name>
    <dbReference type="NCBI Taxonomy" id="84531"/>
    <lineage>
        <taxon>Bacteria</taxon>
        <taxon>Pseudomonadati</taxon>
        <taxon>Pseudomonadota</taxon>
        <taxon>Gammaproteobacteria</taxon>
        <taxon>Lysobacterales</taxon>
        <taxon>Lysobacteraceae</taxon>
        <taxon>Lysobacter</taxon>
    </lineage>
</organism>
<dbReference type="KEGG" id="lab:LA76x_1798"/>
<feature type="domain" description="NADH:ubiquinone oxidoreductase intermediate-associated protein 30" evidence="3">
    <location>
        <begin position="463"/>
        <end position="584"/>
    </location>
</feature>
<evidence type="ECO:0000259" key="2">
    <source>
        <dbReference type="Pfam" id="PF01979"/>
    </source>
</evidence>
<dbReference type="Gene3D" id="3.30.110.90">
    <property type="entry name" value="Amidohydrolase"/>
    <property type="match status" value="1"/>
</dbReference>
<sequence length="615" mass="63907">MEQNMKMEKSSAHTQAVGLLLGALLGSGAAVAADGAGAPAATATKATLPAASFAIRQVRVFDGERVLPSATVLVRDGLIAEVGAGVAVPAGVPVVDGNGATLLPGLIDSHVHAWGEARSDALRFGVTTELDMFSDHRGLEAARAERESRGKTGKADLWSAGTLVTAKGGHGTQYGVPIATLDDPAQAQAFVDARIAEGSDYIKLVLEPLLDASGKARMNTLSEASLRAAVKAAHARKRLAVVHVSQASDAALAIDAGADGLVHINGDVIDDPKLVAAIKQRKAFVVPTLTVMSSIYGLEGSARKRVAGDGRLTPYLRPQQKDQLAASFPSGFLNEEKFNNSLENVRRLHEAGVTLLAGTDSGNPGTTHGASEHGELELLVKAGLSPVQALNAATAAPARSFGLDDRGRIASGLRADLVLVDGDPTTDITATRAIRSIWKNGYPVDRAAATALPMLKPGKVALFEGGKPSASWVASNDRYIGGKSNSRLEAVADGDKAPTLAARGEVVAGIAQPWGGLMFVPGPEPLASVDARAVSEFKLRVRGDGRKLTLMVFSGTDMRRPPGIQQLEVGVQWQDVRVPLATMTGVDLANLRGIVLGAGGEPGPFAFEIEAVELR</sequence>
<keyword evidence="4" id="KW-0378">Hydrolase</keyword>
<dbReference type="Gene3D" id="1.20.58.520">
    <property type="entry name" value="Amidohydrolase"/>
    <property type="match status" value="1"/>
</dbReference>
<dbReference type="Gene3D" id="3.40.50.10910">
    <property type="entry name" value="Amidohydrolase"/>
    <property type="match status" value="1"/>
</dbReference>
<dbReference type="EMBL" id="CP011129">
    <property type="protein sequence ID" value="ALN79950.1"/>
    <property type="molecule type" value="Genomic_DNA"/>
</dbReference>
<dbReference type="Proteomes" id="UP000060787">
    <property type="component" value="Chromosome"/>
</dbReference>
<evidence type="ECO:0000313" key="4">
    <source>
        <dbReference type="EMBL" id="ALN79950.1"/>
    </source>
</evidence>
<dbReference type="Pfam" id="PF01979">
    <property type="entry name" value="Amidohydro_1"/>
    <property type="match status" value="1"/>
</dbReference>
<evidence type="ECO:0000259" key="3">
    <source>
        <dbReference type="Pfam" id="PF08547"/>
    </source>
</evidence>
<dbReference type="PANTHER" id="PTHR43135:SF3">
    <property type="entry name" value="ALPHA-D-RIBOSE 1-METHYLPHOSPHONATE 5-TRIPHOSPHATE DIPHOSPHATASE"/>
    <property type="match status" value="1"/>
</dbReference>
<dbReference type="InterPro" id="IPR006680">
    <property type="entry name" value="Amidohydro-rel"/>
</dbReference>
<gene>
    <name evidence="4" type="ORF">LA76x_1798</name>
</gene>
<dbReference type="InterPro" id="IPR013857">
    <property type="entry name" value="NADH-UbQ_OxRdtase-assoc_prot30"/>
</dbReference>
<dbReference type="Pfam" id="PF08547">
    <property type="entry name" value="CIA30"/>
    <property type="match status" value="1"/>
</dbReference>
<dbReference type="AlphaFoldDB" id="A0A0S2F8S1"/>
<dbReference type="PANTHER" id="PTHR43135">
    <property type="entry name" value="ALPHA-D-RIBOSE 1-METHYLPHOSPHONATE 5-TRIPHOSPHATE DIPHOSPHATASE"/>
    <property type="match status" value="1"/>
</dbReference>
<dbReference type="PATRIC" id="fig|84531.8.peg.1824"/>
<dbReference type="STRING" id="84531.LA76x_1798"/>
<evidence type="ECO:0000256" key="1">
    <source>
        <dbReference type="SAM" id="SignalP"/>
    </source>
</evidence>
<dbReference type="InterPro" id="IPR032466">
    <property type="entry name" value="Metal_Hydrolase"/>
</dbReference>